<dbReference type="InterPro" id="IPR000326">
    <property type="entry name" value="PAP2/HPO"/>
</dbReference>
<dbReference type="SUPFAM" id="SSF48317">
    <property type="entry name" value="Acid phosphatase/Vanadium-dependent haloperoxidase"/>
    <property type="match status" value="1"/>
</dbReference>
<keyword evidence="4" id="KW-1185">Reference proteome</keyword>
<dbReference type="InterPro" id="IPR036938">
    <property type="entry name" value="PAP2/HPO_sf"/>
</dbReference>
<proteinExistence type="predicted"/>
<feature type="transmembrane region" description="Helical" evidence="1">
    <location>
        <begin position="178"/>
        <end position="196"/>
    </location>
</feature>
<feature type="transmembrane region" description="Helical" evidence="1">
    <location>
        <begin position="90"/>
        <end position="112"/>
    </location>
</feature>
<feature type="transmembrane region" description="Helical" evidence="1">
    <location>
        <begin position="124"/>
        <end position="149"/>
    </location>
</feature>
<dbReference type="CDD" id="cd03392">
    <property type="entry name" value="PAP2_like_2"/>
    <property type="match status" value="1"/>
</dbReference>
<feature type="domain" description="Phosphatidic acid phosphatase type 2/haloperoxidase" evidence="2">
    <location>
        <begin position="90"/>
        <end position="193"/>
    </location>
</feature>
<dbReference type="RefSeq" id="WP_317792280.1">
    <property type="nucleotide sequence ID" value="NZ_AP028461.1"/>
</dbReference>
<accession>A0ABW4AHR1</accession>
<dbReference type="Proteomes" id="UP001597183">
    <property type="component" value="Unassembled WGS sequence"/>
</dbReference>
<evidence type="ECO:0000313" key="3">
    <source>
        <dbReference type="EMBL" id="MFD1369552.1"/>
    </source>
</evidence>
<sequence>MRSEPPVVRAGLTVLLLVPVAVLAAFVCAGWAPLRAFDRGVAGRLHEVAHDVPALTTVMTWLTDLFQPNVFRVLALLVVIWLARHGARRTATWVAVTMIAGGILGGLLKLLFGRARPEFLDPVASAVGYAFPSGHALNSALAVTIAVLLVPRWWALWLIPVLTALSRVYLGVHWTSDVIAGLLLGVAVPLLTARAFRPARAAEPVSQR</sequence>
<evidence type="ECO:0000259" key="2">
    <source>
        <dbReference type="SMART" id="SM00014"/>
    </source>
</evidence>
<gene>
    <name evidence="3" type="ORF">ACFQ5G_29795</name>
</gene>
<dbReference type="EMBL" id="JBHTMK010000040">
    <property type="protein sequence ID" value="MFD1369552.1"/>
    <property type="molecule type" value="Genomic_DNA"/>
</dbReference>
<comment type="caution">
    <text evidence="3">The sequence shown here is derived from an EMBL/GenBank/DDBJ whole genome shotgun (WGS) entry which is preliminary data.</text>
</comment>
<protein>
    <submittedName>
        <fullName evidence="3">Phosphatase PAP2 family protein</fullName>
    </submittedName>
</protein>
<feature type="transmembrane region" description="Helical" evidence="1">
    <location>
        <begin position="12"/>
        <end position="32"/>
    </location>
</feature>
<dbReference type="Gene3D" id="1.20.144.10">
    <property type="entry name" value="Phosphatidic acid phosphatase type 2/haloperoxidase"/>
    <property type="match status" value="2"/>
</dbReference>
<evidence type="ECO:0000313" key="4">
    <source>
        <dbReference type="Proteomes" id="UP001597183"/>
    </source>
</evidence>
<name>A0ABW4AHR1_9ACTN</name>
<dbReference type="PANTHER" id="PTHR14969">
    <property type="entry name" value="SPHINGOSINE-1-PHOSPHATE PHOSPHOHYDROLASE"/>
    <property type="match status" value="1"/>
</dbReference>
<keyword evidence="1" id="KW-1133">Transmembrane helix</keyword>
<keyword evidence="1" id="KW-0472">Membrane</keyword>
<dbReference type="PANTHER" id="PTHR14969:SF13">
    <property type="entry name" value="AT30094P"/>
    <property type="match status" value="1"/>
</dbReference>
<dbReference type="SMART" id="SM00014">
    <property type="entry name" value="acidPPc"/>
    <property type="match status" value="1"/>
</dbReference>
<dbReference type="Pfam" id="PF01569">
    <property type="entry name" value="PAP2"/>
    <property type="match status" value="1"/>
</dbReference>
<reference evidence="4" key="1">
    <citation type="journal article" date="2019" name="Int. J. Syst. Evol. Microbiol.">
        <title>The Global Catalogue of Microorganisms (GCM) 10K type strain sequencing project: providing services to taxonomists for standard genome sequencing and annotation.</title>
        <authorList>
            <consortium name="The Broad Institute Genomics Platform"/>
            <consortium name="The Broad Institute Genome Sequencing Center for Infectious Disease"/>
            <person name="Wu L."/>
            <person name="Ma J."/>
        </authorList>
    </citation>
    <scope>NUCLEOTIDE SEQUENCE [LARGE SCALE GENOMIC DNA]</scope>
    <source>
        <strain evidence="4">CCM 7526</strain>
    </source>
</reference>
<organism evidence="3 4">
    <name type="scientific">Actinoplanes sichuanensis</name>
    <dbReference type="NCBI Taxonomy" id="512349"/>
    <lineage>
        <taxon>Bacteria</taxon>
        <taxon>Bacillati</taxon>
        <taxon>Actinomycetota</taxon>
        <taxon>Actinomycetes</taxon>
        <taxon>Micromonosporales</taxon>
        <taxon>Micromonosporaceae</taxon>
        <taxon>Actinoplanes</taxon>
    </lineage>
</organism>
<keyword evidence="1" id="KW-0812">Transmembrane</keyword>
<evidence type="ECO:0000256" key="1">
    <source>
        <dbReference type="SAM" id="Phobius"/>
    </source>
</evidence>